<sequence>MQSVDTRVLMEDVALYNTTVTNAEDIQNRKFVDDKASIKRARDLMETH</sequence>
<dbReference type="AlphaFoldDB" id="A0A158AQY2"/>
<organism evidence="1 2">
    <name type="scientific">Caballeronia glebae</name>
    <dbReference type="NCBI Taxonomy" id="1777143"/>
    <lineage>
        <taxon>Bacteria</taxon>
        <taxon>Pseudomonadati</taxon>
        <taxon>Pseudomonadota</taxon>
        <taxon>Betaproteobacteria</taxon>
        <taxon>Burkholderiales</taxon>
        <taxon>Burkholderiaceae</taxon>
        <taxon>Caballeronia</taxon>
    </lineage>
</organism>
<name>A0A158AQY2_9BURK</name>
<keyword evidence="2" id="KW-1185">Reference proteome</keyword>
<accession>A0A158AQY2</accession>
<dbReference type="RefSeq" id="WP_159462586.1">
    <property type="nucleotide sequence ID" value="NZ_FCOJ02000016.1"/>
</dbReference>
<gene>
    <name evidence="1" type="ORF">AWB82_02749</name>
</gene>
<comment type="caution">
    <text evidence="1">The sequence shown here is derived from an EMBL/GenBank/DDBJ whole genome shotgun (WGS) entry which is preliminary data.</text>
</comment>
<evidence type="ECO:0000313" key="2">
    <source>
        <dbReference type="Proteomes" id="UP000054596"/>
    </source>
</evidence>
<reference evidence="1" key="1">
    <citation type="submission" date="2016-01" db="EMBL/GenBank/DDBJ databases">
        <authorList>
            <person name="Peeters C."/>
        </authorList>
    </citation>
    <scope>NUCLEOTIDE SEQUENCE [LARGE SCALE GENOMIC DNA]</scope>
    <source>
        <strain evidence="1">LMG 29325</strain>
    </source>
</reference>
<dbReference type="EMBL" id="FCOJ02000016">
    <property type="protein sequence ID" value="SAK59886.1"/>
    <property type="molecule type" value="Genomic_DNA"/>
</dbReference>
<protein>
    <submittedName>
        <fullName evidence="1">Uncharacterized protein</fullName>
    </submittedName>
</protein>
<evidence type="ECO:0000313" key="1">
    <source>
        <dbReference type="EMBL" id="SAK59886.1"/>
    </source>
</evidence>
<dbReference type="Proteomes" id="UP000054596">
    <property type="component" value="Unassembled WGS sequence"/>
</dbReference>
<proteinExistence type="predicted"/>